<name>A0ABP9ZFD9_9FUNG</name>
<accession>A0ABP9ZFD9</accession>
<feature type="region of interest" description="Disordered" evidence="2">
    <location>
        <begin position="86"/>
        <end position="121"/>
    </location>
</feature>
<evidence type="ECO:0000313" key="4">
    <source>
        <dbReference type="EMBL" id="GAA5817820.1"/>
    </source>
</evidence>
<dbReference type="Proteomes" id="UP001473302">
    <property type="component" value="Unassembled WGS sequence"/>
</dbReference>
<comment type="caution">
    <text evidence="4">The sequence shown here is derived from an EMBL/GenBank/DDBJ whole genome shotgun (WGS) entry which is preliminary data.</text>
</comment>
<proteinExistence type="predicted"/>
<reference evidence="4 5" key="1">
    <citation type="submission" date="2024-04" db="EMBL/GenBank/DDBJ databases">
        <title>genome sequences of Mucor flavus KT1a and Helicostylum pulchrum KT1b strains isolated from the surface of a dry-aged beef.</title>
        <authorList>
            <person name="Toyotome T."/>
            <person name="Hosono M."/>
            <person name="Torimaru M."/>
            <person name="Fukuda K."/>
            <person name="Mikami N."/>
        </authorList>
    </citation>
    <scope>NUCLEOTIDE SEQUENCE [LARGE SCALE GENOMIC DNA]</scope>
    <source>
        <strain evidence="4 5">KT1a</strain>
    </source>
</reference>
<evidence type="ECO:0000256" key="1">
    <source>
        <dbReference type="ARBA" id="ARBA00022884"/>
    </source>
</evidence>
<evidence type="ECO:0000313" key="5">
    <source>
        <dbReference type="Proteomes" id="UP001473302"/>
    </source>
</evidence>
<keyword evidence="1" id="KW-0694">RNA-binding</keyword>
<sequence>MAYTNNRRVNNTSVASPTGRTVSYSSGGLNERLKKEADNSIGIRFSKIVNSQRKNNTNTPAPTITQARPTGPSNASVFSRLRGAKPALARPGKPNSSIQNRLGKAPGGIKKNQKVVPARGGKRAIVKKVQKKGLPQKGKKVVKKPASAEDLDRALDDYMMKDPKTMQARLDDDITSYMAEAEDILMEENL</sequence>
<gene>
    <name evidence="4" type="ORF">MFLAVUS_011377</name>
</gene>
<dbReference type="EMBL" id="BAABUK010000051">
    <property type="protein sequence ID" value="GAA5817820.1"/>
    <property type="molecule type" value="Genomic_DNA"/>
</dbReference>
<feature type="region of interest" description="Disordered" evidence="2">
    <location>
        <begin position="1"/>
        <end position="27"/>
    </location>
</feature>
<keyword evidence="5" id="KW-1185">Reference proteome</keyword>
<feature type="domain" description="Chromatin target of PRMT1 protein C-terminal" evidence="3">
    <location>
        <begin position="89"/>
        <end position="184"/>
    </location>
</feature>
<feature type="region of interest" description="Disordered" evidence="2">
    <location>
        <begin position="51"/>
        <end position="74"/>
    </location>
</feature>
<dbReference type="InterPro" id="IPR025715">
    <property type="entry name" value="FoP_C"/>
</dbReference>
<evidence type="ECO:0000256" key="2">
    <source>
        <dbReference type="SAM" id="MobiDB-lite"/>
    </source>
</evidence>
<evidence type="ECO:0000259" key="3">
    <source>
        <dbReference type="SMART" id="SM01218"/>
    </source>
</evidence>
<organism evidence="4 5">
    <name type="scientific">Mucor flavus</name>
    <dbReference type="NCBI Taxonomy" id="439312"/>
    <lineage>
        <taxon>Eukaryota</taxon>
        <taxon>Fungi</taxon>
        <taxon>Fungi incertae sedis</taxon>
        <taxon>Mucoromycota</taxon>
        <taxon>Mucoromycotina</taxon>
        <taxon>Mucoromycetes</taxon>
        <taxon>Mucorales</taxon>
        <taxon>Mucorineae</taxon>
        <taxon>Mucoraceae</taxon>
        <taxon>Mucor</taxon>
    </lineage>
</organism>
<dbReference type="SMART" id="SM01218">
    <property type="entry name" value="FoP_duplication"/>
    <property type="match status" value="1"/>
</dbReference>
<dbReference type="Pfam" id="PF13865">
    <property type="entry name" value="FoP_duplication"/>
    <property type="match status" value="1"/>
</dbReference>
<protein>
    <recommendedName>
        <fullName evidence="3">Chromatin target of PRMT1 protein C-terminal domain-containing protein</fullName>
    </recommendedName>
</protein>